<comment type="caution">
    <text evidence="2">The sequence shown here is derived from an EMBL/GenBank/DDBJ whole genome shotgun (WGS) entry which is preliminary data.</text>
</comment>
<name>A0ABV3WW96_9HYPH</name>
<proteinExistence type="predicted"/>
<gene>
    <name evidence="2" type="ORF">V1479_14780</name>
</gene>
<organism evidence="2 3">
    <name type="scientific">Neoaquamicrobium sediminum</name>
    <dbReference type="NCBI Taxonomy" id="1849104"/>
    <lineage>
        <taxon>Bacteria</taxon>
        <taxon>Pseudomonadati</taxon>
        <taxon>Pseudomonadota</taxon>
        <taxon>Alphaproteobacteria</taxon>
        <taxon>Hyphomicrobiales</taxon>
        <taxon>Phyllobacteriaceae</taxon>
        <taxon>Neoaquamicrobium</taxon>
    </lineage>
</organism>
<evidence type="ECO:0000259" key="1">
    <source>
        <dbReference type="Pfam" id="PF14534"/>
    </source>
</evidence>
<dbReference type="Gene3D" id="3.10.450.50">
    <property type="match status" value="1"/>
</dbReference>
<reference evidence="2 3" key="1">
    <citation type="submission" date="2024-01" db="EMBL/GenBank/DDBJ databases">
        <title>New evidence supports the origin of RcGTA from prophage.</title>
        <authorList>
            <person name="Xu Y."/>
            <person name="Liu B."/>
            <person name="Chen F."/>
        </authorList>
    </citation>
    <scope>NUCLEOTIDE SEQUENCE [LARGE SCALE GENOMIC DNA]</scope>
    <source>
        <strain evidence="2 3">CBW1107-2</strain>
    </source>
</reference>
<dbReference type="CDD" id="cd00531">
    <property type="entry name" value="NTF2_like"/>
    <property type="match status" value="1"/>
</dbReference>
<dbReference type="RefSeq" id="WP_368803585.1">
    <property type="nucleotide sequence ID" value="NZ_JAZHFV010000004.1"/>
</dbReference>
<dbReference type="NCBIfam" id="TIGR02246">
    <property type="entry name" value="SgcJ/EcaC family oxidoreductase"/>
    <property type="match status" value="1"/>
</dbReference>
<dbReference type="InterPro" id="IPR032710">
    <property type="entry name" value="NTF2-like_dom_sf"/>
</dbReference>
<dbReference type="Proteomes" id="UP001559025">
    <property type="component" value="Unassembled WGS sequence"/>
</dbReference>
<protein>
    <submittedName>
        <fullName evidence="2">SgcJ/EcaC family oxidoreductase</fullName>
    </submittedName>
</protein>
<evidence type="ECO:0000313" key="3">
    <source>
        <dbReference type="Proteomes" id="UP001559025"/>
    </source>
</evidence>
<feature type="domain" description="DUF4440" evidence="1">
    <location>
        <begin position="22"/>
        <end position="130"/>
    </location>
</feature>
<dbReference type="InterPro" id="IPR027843">
    <property type="entry name" value="DUF4440"/>
</dbReference>
<dbReference type="InterPro" id="IPR011944">
    <property type="entry name" value="Steroid_delta5-4_isomerase"/>
</dbReference>
<dbReference type="Pfam" id="PF14534">
    <property type="entry name" value="DUF4440"/>
    <property type="match status" value="1"/>
</dbReference>
<dbReference type="EMBL" id="JAZHFV010000004">
    <property type="protein sequence ID" value="MEX4008576.1"/>
    <property type="molecule type" value="Genomic_DNA"/>
</dbReference>
<dbReference type="SUPFAM" id="SSF54427">
    <property type="entry name" value="NTF2-like"/>
    <property type="match status" value="1"/>
</dbReference>
<accession>A0ABV3WW96</accession>
<sequence length="144" mass="15601">MATAIQKYVHEPSLELKAAAHALVNAMQEAFNAKDATALAHNLANDASWTNALGVRVRGRQEIEKLARAMMTRNRSNFARYEIIDVVPVRTDVGVVNLLQVPTDASGRELPEPGATPIYVIAREADGWKIVAGQNTLILSPEGA</sequence>
<keyword evidence="3" id="KW-1185">Reference proteome</keyword>
<evidence type="ECO:0000313" key="2">
    <source>
        <dbReference type="EMBL" id="MEX4008576.1"/>
    </source>
</evidence>